<evidence type="ECO:0000313" key="2">
    <source>
        <dbReference type="EMBL" id="TKX24516.1"/>
    </source>
</evidence>
<evidence type="ECO:0000256" key="1">
    <source>
        <dbReference type="SAM" id="MobiDB-lite"/>
    </source>
</evidence>
<proteinExistence type="predicted"/>
<reference evidence="2 3" key="1">
    <citation type="submission" date="2018-02" db="EMBL/GenBank/DDBJ databases">
        <title>Draft genome sequences of Elsinoe sp., causing black scab on jojoba.</title>
        <authorList>
            <person name="Stodart B."/>
            <person name="Jeffress S."/>
            <person name="Ash G."/>
            <person name="Arun Chinnappa K."/>
        </authorList>
    </citation>
    <scope>NUCLEOTIDE SEQUENCE [LARGE SCALE GENOMIC DNA]</scope>
    <source>
        <strain evidence="2 3">Hillstone_2</strain>
    </source>
</reference>
<feature type="region of interest" description="Disordered" evidence="1">
    <location>
        <begin position="471"/>
        <end position="566"/>
    </location>
</feature>
<feature type="region of interest" description="Disordered" evidence="1">
    <location>
        <begin position="120"/>
        <end position="160"/>
    </location>
</feature>
<gene>
    <name evidence="2" type="ORF">C1H76_3123</name>
</gene>
<feature type="compositionally biased region" description="Acidic residues" evidence="1">
    <location>
        <begin position="513"/>
        <end position="566"/>
    </location>
</feature>
<protein>
    <submittedName>
        <fullName evidence="2">Uncharacterized protein</fullName>
    </submittedName>
</protein>
<dbReference type="EMBL" id="PTQR01000039">
    <property type="protein sequence ID" value="TKX24516.1"/>
    <property type="molecule type" value="Genomic_DNA"/>
</dbReference>
<evidence type="ECO:0000313" key="3">
    <source>
        <dbReference type="Proteomes" id="UP000308133"/>
    </source>
</evidence>
<sequence length="566" mass="62197">MANLMTTAERATIDFVVANGGSIPSGFTIANSRPTKSDWKPNQFDTAPNLRRYLPDQAWGKDTLKVLDVDTNSRIYVRMMDGTGEGWVLWDHVPLSNRRSAAATKQRFLKTWMGVNGLVQESQATPGARRSPPSASRTAAQRQGPPQTSATPSSAPNPYQRTLRSFARGATSNPNGSPYTAPGNVVYDGYCNEPLNLGCTHGGKSSICKGDNKGRNFHGIEAHFHSISASESVMCEDDECLVYVYREYGVCEACELNFFDHVYTEEERMWVKQSLADGLPIAHRQLCDQCVINSDIFTDSGELVNPCGCKHYRVTEDARCAASRKDEVSSGVAKLLAPGYAESMPFCANSHCGKRLTGHEKIYECGSCYGLVNKGFVLNQYDPAKFPIFSHDELFGPDAPNVWDANGNVMLDTDLSMADLVATRPRIRLSRARPQSPSKPQTTIVEKSKGRVVKISASPLYRYPAARARIPTARAEQDTVAGAESTAGGSQTNPFPVPDDVGEHQANPVRISEDDEVSLEDGTAEEEEEEEEESEEEEEEETEDEDEEMEDGDADGNENEDVMEVD</sequence>
<comment type="caution">
    <text evidence="2">The sequence shown here is derived from an EMBL/GenBank/DDBJ whole genome shotgun (WGS) entry which is preliminary data.</text>
</comment>
<organism evidence="2 3">
    <name type="scientific">Elsinoe australis</name>
    <dbReference type="NCBI Taxonomy" id="40998"/>
    <lineage>
        <taxon>Eukaryota</taxon>
        <taxon>Fungi</taxon>
        <taxon>Dikarya</taxon>
        <taxon>Ascomycota</taxon>
        <taxon>Pezizomycotina</taxon>
        <taxon>Dothideomycetes</taxon>
        <taxon>Dothideomycetidae</taxon>
        <taxon>Myriangiales</taxon>
        <taxon>Elsinoaceae</taxon>
        <taxon>Elsinoe</taxon>
    </lineage>
</organism>
<dbReference type="Proteomes" id="UP000308133">
    <property type="component" value="Unassembled WGS sequence"/>
</dbReference>
<accession>A0A4U7B6W7</accession>
<feature type="compositionally biased region" description="Low complexity" evidence="1">
    <location>
        <begin position="145"/>
        <end position="158"/>
    </location>
</feature>
<name>A0A4U7B6W7_9PEZI</name>
<feature type="compositionally biased region" description="Polar residues" evidence="1">
    <location>
        <begin position="433"/>
        <end position="445"/>
    </location>
</feature>
<feature type="region of interest" description="Disordered" evidence="1">
    <location>
        <begin position="426"/>
        <end position="447"/>
    </location>
</feature>
<dbReference type="AlphaFoldDB" id="A0A4U7B6W7"/>